<dbReference type="EMBL" id="CU466930">
    <property type="protein sequence ID" value="CAO81368.1"/>
    <property type="molecule type" value="Genomic_DNA"/>
</dbReference>
<dbReference type="Proteomes" id="UP000002019">
    <property type="component" value="Chromosome"/>
</dbReference>
<dbReference type="HOGENOM" id="CLU_051472_0_0_0"/>
<dbReference type="InterPro" id="IPR005770">
    <property type="entry name" value="PhnD"/>
</dbReference>
<evidence type="ECO:0000313" key="3">
    <source>
        <dbReference type="EMBL" id="CAO81368.1"/>
    </source>
</evidence>
<dbReference type="GO" id="GO:0043190">
    <property type="term" value="C:ATP-binding cassette (ABC) transporter complex"/>
    <property type="evidence" value="ECO:0007669"/>
    <property type="project" value="InterPro"/>
</dbReference>
<name>B0VFN0_CLOAI</name>
<gene>
    <name evidence="3" type="ordered locus">CLOAM1518</name>
</gene>
<dbReference type="Gene3D" id="3.40.190.10">
    <property type="entry name" value="Periplasmic binding protein-like II"/>
    <property type="match status" value="2"/>
</dbReference>
<dbReference type="eggNOG" id="COG3221">
    <property type="taxonomic scope" value="Bacteria"/>
</dbReference>
<evidence type="ECO:0000256" key="1">
    <source>
        <dbReference type="ARBA" id="ARBA00007162"/>
    </source>
</evidence>
<comment type="similarity">
    <text evidence="1">Belongs to the phosphate/phosphite/phosphonate binding protein family.</text>
</comment>
<dbReference type="PANTHER" id="PTHR35841:SF1">
    <property type="entry name" value="PHOSPHONATES-BINDING PERIPLASMIC PROTEIN"/>
    <property type="match status" value="1"/>
</dbReference>
<dbReference type="AlphaFoldDB" id="B0VFN0"/>
<protein>
    <submittedName>
        <fullName evidence="3">Phosphonates-binding protein</fullName>
    </submittedName>
</protein>
<dbReference type="Pfam" id="PF12974">
    <property type="entry name" value="Phosphonate-bd"/>
    <property type="match status" value="1"/>
</dbReference>
<accession>B0VFN0</accession>
<evidence type="ECO:0000256" key="2">
    <source>
        <dbReference type="ARBA" id="ARBA00022729"/>
    </source>
</evidence>
<dbReference type="PANTHER" id="PTHR35841">
    <property type="entry name" value="PHOSPHONATES-BINDING PERIPLASMIC PROTEIN"/>
    <property type="match status" value="1"/>
</dbReference>
<dbReference type="PROSITE" id="PS51257">
    <property type="entry name" value="PROKAR_LIPOPROTEIN"/>
    <property type="match status" value="1"/>
</dbReference>
<proteinExistence type="inferred from homology"/>
<dbReference type="GO" id="GO:0055085">
    <property type="term" value="P:transmembrane transport"/>
    <property type="evidence" value="ECO:0007669"/>
    <property type="project" value="InterPro"/>
</dbReference>
<keyword evidence="2" id="KW-0732">Signal</keyword>
<dbReference type="SUPFAM" id="SSF53850">
    <property type="entry name" value="Periplasmic binding protein-like II"/>
    <property type="match status" value="1"/>
</dbReference>
<dbReference type="CDD" id="cd01071">
    <property type="entry name" value="PBP2_PhnD_like"/>
    <property type="match status" value="1"/>
</dbReference>
<reference evidence="3 4" key="1">
    <citation type="journal article" date="2008" name="J. Bacteriol.">
        <title>'Candidatus Cloacamonas acidaminovorans': genome sequence reconstruction provides a first glimpse of a new bacterial division.</title>
        <authorList>
            <person name="Pelletier E."/>
            <person name="Kreimeyer A."/>
            <person name="Bocs S."/>
            <person name="Rouy Z."/>
            <person name="Gyapay G."/>
            <person name="Chouari R."/>
            <person name="Riviere D."/>
            <person name="Ganesan A."/>
            <person name="Daegelen P."/>
            <person name="Sghir A."/>
            <person name="Cohen G.N."/>
            <person name="Medigue C."/>
            <person name="Weissenbach J."/>
            <person name="Le Paslier D."/>
        </authorList>
    </citation>
    <scope>NUCLEOTIDE SEQUENCE [LARGE SCALE GENOMIC DNA]</scope>
    <source>
        <strain evidence="4">Evry</strain>
    </source>
</reference>
<evidence type="ECO:0000313" key="4">
    <source>
        <dbReference type="Proteomes" id="UP000002019"/>
    </source>
</evidence>
<dbReference type="NCBIfam" id="TIGR01098">
    <property type="entry name" value="3A0109s03R"/>
    <property type="match status" value="1"/>
</dbReference>
<dbReference type="STRING" id="459349.CLOAM1518"/>
<organism evidence="3 4">
    <name type="scientific">Cloacimonas acidaminovorans (strain Evry)</name>
    <dbReference type="NCBI Taxonomy" id="459349"/>
    <lineage>
        <taxon>Bacteria</taxon>
        <taxon>Pseudomonadati</taxon>
        <taxon>Candidatus Cloacimonadota</taxon>
        <taxon>Candidatus Cloacimonadia</taxon>
        <taxon>Candidatus Cloacimonadales</taxon>
        <taxon>Candidatus Cloacimonadaceae</taxon>
        <taxon>Candidatus Cloacimonas</taxon>
    </lineage>
</organism>
<keyword evidence="4" id="KW-1185">Reference proteome</keyword>
<sequence>MPMCKKYIWLAFVALLIFGCGTEESRLEKANRKLGSKQNPIKMYFVPSLEAGKVVSSGEAIANYLEKETRLHFKVAVPTSYAAVIEALGTYQADVAWLPTYAYILAKQKYDAQVRLMTVRNGLTKYRGQFVARSDSKINSLQDIEGKIIAYTDAASTSGYIYPSAILKQRGITPKDYFFAGGHPQAILAVYSGRADVGCSYWSPPDAKGKPMDAREKLLETYPDVFEKVKIVDYTDWIPNDTVTFRKDLPPEMEGIIVQALYRYAQSAEGKKVLKALYDIDGLEYASDKDYEIVRTTLKTMNMDPAELLK</sequence>
<dbReference type="KEGG" id="caci:CLOAM1518"/>